<keyword evidence="1" id="KW-0547">Nucleotide-binding</keyword>
<reference evidence="4" key="1">
    <citation type="submission" date="2022-06" db="EMBL/GenBank/DDBJ databases">
        <title>Genome public.</title>
        <authorList>
            <person name="Sun Q."/>
        </authorList>
    </citation>
    <scope>NUCLEOTIDE SEQUENCE</scope>
    <source>
        <strain evidence="4">CWNU-1</strain>
    </source>
</reference>
<dbReference type="Pfam" id="PF13191">
    <property type="entry name" value="AAA_16"/>
    <property type="match status" value="1"/>
</dbReference>
<evidence type="ECO:0000256" key="2">
    <source>
        <dbReference type="ARBA" id="ARBA00022840"/>
    </source>
</evidence>
<dbReference type="InterPro" id="IPR016032">
    <property type="entry name" value="Sig_transdc_resp-reg_C-effctor"/>
</dbReference>
<feature type="domain" description="HTH luxR-type" evidence="3">
    <location>
        <begin position="857"/>
        <end position="922"/>
    </location>
</feature>
<organism evidence="4 5">
    <name type="scientific">Streptomyces albipurpureus</name>
    <dbReference type="NCBI Taxonomy" id="2897419"/>
    <lineage>
        <taxon>Bacteria</taxon>
        <taxon>Bacillati</taxon>
        <taxon>Actinomycetota</taxon>
        <taxon>Actinomycetes</taxon>
        <taxon>Kitasatosporales</taxon>
        <taxon>Streptomycetaceae</taxon>
        <taxon>Streptomyces</taxon>
    </lineage>
</organism>
<dbReference type="SMART" id="SM00421">
    <property type="entry name" value="HTH_LUXR"/>
    <property type="match status" value="1"/>
</dbReference>
<dbReference type="PANTHER" id="PTHR16305:SF35">
    <property type="entry name" value="TRANSCRIPTIONAL ACTIVATOR DOMAIN"/>
    <property type="match status" value="1"/>
</dbReference>
<dbReference type="Gene3D" id="1.25.40.10">
    <property type="entry name" value="Tetratricopeptide repeat domain"/>
    <property type="match status" value="1"/>
</dbReference>
<evidence type="ECO:0000313" key="4">
    <source>
        <dbReference type="EMBL" id="MCM2389764.1"/>
    </source>
</evidence>
<evidence type="ECO:0000256" key="1">
    <source>
        <dbReference type="ARBA" id="ARBA00022741"/>
    </source>
</evidence>
<dbReference type="InterPro" id="IPR036388">
    <property type="entry name" value="WH-like_DNA-bd_sf"/>
</dbReference>
<proteinExistence type="predicted"/>
<dbReference type="Pfam" id="PF00196">
    <property type="entry name" value="GerE"/>
    <property type="match status" value="1"/>
</dbReference>
<name>A0ABT0UMA4_9ACTN</name>
<keyword evidence="5" id="KW-1185">Reference proteome</keyword>
<accession>A0ABT0UMA4</accession>
<dbReference type="PROSITE" id="PS50043">
    <property type="entry name" value="HTH_LUXR_2"/>
    <property type="match status" value="1"/>
</dbReference>
<dbReference type="Proteomes" id="UP001431429">
    <property type="component" value="Unassembled WGS sequence"/>
</dbReference>
<dbReference type="RefSeq" id="WP_250920110.1">
    <property type="nucleotide sequence ID" value="NZ_JAMQAW010000012.1"/>
</dbReference>
<gene>
    <name evidence="4" type="ORF">NBG84_15955</name>
</gene>
<dbReference type="EMBL" id="JAMQAW010000012">
    <property type="protein sequence ID" value="MCM2389764.1"/>
    <property type="molecule type" value="Genomic_DNA"/>
</dbReference>
<keyword evidence="2" id="KW-0067">ATP-binding</keyword>
<dbReference type="InterPro" id="IPR000792">
    <property type="entry name" value="Tscrpt_reg_LuxR_C"/>
</dbReference>
<dbReference type="SUPFAM" id="SSF52540">
    <property type="entry name" value="P-loop containing nucleoside triphosphate hydrolases"/>
    <property type="match status" value="1"/>
</dbReference>
<dbReference type="InterPro" id="IPR041664">
    <property type="entry name" value="AAA_16"/>
</dbReference>
<comment type="caution">
    <text evidence="4">The sequence shown here is derived from an EMBL/GenBank/DDBJ whole genome shotgun (WGS) entry which is preliminary data.</text>
</comment>
<dbReference type="CDD" id="cd06170">
    <property type="entry name" value="LuxR_C_like"/>
    <property type="match status" value="1"/>
</dbReference>
<evidence type="ECO:0000313" key="5">
    <source>
        <dbReference type="Proteomes" id="UP001431429"/>
    </source>
</evidence>
<protein>
    <submittedName>
        <fullName evidence="4">AAA family ATPase</fullName>
    </submittedName>
</protein>
<dbReference type="InterPro" id="IPR027417">
    <property type="entry name" value="P-loop_NTPase"/>
</dbReference>
<sequence length="936" mass="99725">MSLPHLGPNPHLGPERPRLIGRECECATLDGLIEALTVGNGGCVVICGEAGIGKSALLGYARSAAGVRVLRAEGAEFERDFAFAALHQLCGPVLSGIAALPASRREAMGTAFGLREGDTPDPFHMGLALLDLLANAADSGPLLCVVDDAQWLDPASAQALAFAARRVGDEPIALVFAVRDPAARPELRGLPHLPLNGLAEADARSLLMSRIRAPLDPGVRERILAEARGNPLALLELPRASELAGGFARPDASAAPAVIESSFRARLAGLPARTRTLLLMAAAEPTGNPSLLIRAAAELDIGPGDAQSAEEAELVSFGNWVRFRHPLVRSTVYRSASPDQRRAAHRALARVLDGESDGDRRAWHLAQAAIGPDEETADAMYQSATRARARGGSAAAAVFLAEAARLTPQRALRAERALSAAAAKHEAGAVDEALGLLSVARRGPLGPRERAQARTLRARIAFDQNRDSAAVAQLLDAARAMAAIDLPAARASLLDALAAAVFVGRFAYSVRMSDVAETAQAMLGDDAPARPGDLLLDALTTQTTKGFSAAVPLLRRVVRTYGEWGDGRRPATGELWLACCAAMDLWEEGAWFALAESQLADARAAGALTVLPVALSYRALAHVHAGQFDDASSLVAEAYAIADEVGAPGLEYVEVTVAAWRGEETRTRELADLARTGAKARGEGRLVTAVEYAQAVLFNGLGRYGAALEALGPACRLDEMGFHAWLLTEFVEAAVRTGDREIALPALQRLLERTESTGTDWASGAALRSQALLTEGSEAEEYYREAITRLDRTQGAVHAARARLVYGEWLRREGRRLEARTMLRAAHDRLSAMGAGAFAARAARELDSTGEHPRGRKTPPPVGLTAQEFQIARLVATGATSKEVGTRLFLSPRTIDAHLRNIFRKLGITSRRQLRHMPLWRDDPRGGSHGRAHRND</sequence>
<dbReference type="InterPro" id="IPR011990">
    <property type="entry name" value="TPR-like_helical_dom_sf"/>
</dbReference>
<dbReference type="PRINTS" id="PR00038">
    <property type="entry name" value="HTHLUXR"/>
</dbReference>
<dbReference type="SUPFAM" id="SSF46894">
    <property type="entry name" value="C-terminal effector domain of the bipartite response regulators"/>
    <property type="match status" value="1"/>
</dbReference>
<dbReference type="PROSITE" id="PS00622">
    <property type="entry name" value="HTH_LUXR_1"/>
    <property type="match status" value="1"/>
</dbReference>
<dbReference type="PANTHER" id="PTHR16305">
    <property type="entry name" value="TESTICULAR SOLUBLE ADENYLYL CYCLASE"/>
    <property type="match status" value="1"/>
</dbReference>
<dbReference type="Gene3D" id="1.10.10.10">
    <property type="entry name" value="Winged helix-like DNA-binding domain superfamily/Winged helix DNA-binding domain"/>
    <property type="match status" value="1"/>
</dbReference>
<evidence type="ECO:0000259" key="3">
    <source>
        <dbReference type="PROSITE" id="PS50043"/>
    </source>
</evidence>
<dbReference type="SUPFAM" id="SSF48452">
    <property type="entry name" value="TPR-like"/>
    <property type="match status" value="1"/>
</dbReference>